<evidence type="ECO:0000313" key="2">
    <source>
        <dbReference type="EMBL" id="GAX84405.1"/>
    </source>
</evidence>
<sequence length="469" mass="53205">MPQLHLGASMNSFALTIAMALSMFLLPGILAQKKYTVSTLPGNWWNVNDDLNEQWQAVQALLRSGLEAGNELTYMIKPTQWAWAYCYLTDCSTRVQVPSPYCTIDCIATGLCNNHSTDPSGMYYSACCQLDPLAQVWINTANEAGRTLEFCPEYRQQHVDRFVSYCDFHTPYTDENGTDPSKSFFNCQSKSVARYYANHTYFDNWILDKHGVVYQADNTTNNVITSLSLHFYDDIYIPAGGNATAPPPSSPSTTWSTTDHWSTGYENVTNFATEPGPYNRAWRFSMVPELLCLPLEELITEDIVWQPVFDVEYNKPSYSRLAEAIADVPNCTLTGYNRSSSSSCKSIWGSYWSYYSFEQYQPYFWTYTQENLKWAIAKGSLNGDIAVREYLNQYCSFYPLMEHHASRWSSFATTAPSTSHPGLAAMSADYAIAANAGYNFPQSLDPILDKTPQYMPKRQFLPDTIRRIS</sequence>
<protein>
    <submittedName>
        <fullName evidence="2">Uncharacterized protein</fullName>
    </submittedName>
</protein>
<organism evidence="2 3">
    <name type="scientific">Chlamydomonas eustigma</name>
    <dbReference type="NCBI Taxonomy" id="1157962"/>
    <lineage>
        <taxon>Eukaryota</taxon>
        <taxon>Viridiplantae</taxon>
        <taxon>Chlorophyta</taxon>
        <taxon>core chlorophytes</taxon>
        <taxon>Chlorophyceae</taxon>
        <taxon>CS clade</taxon>
        <taxon>Chlamydomonadales</taxon>
        <taxon>Chlamydomonadaceae</taxon>
        <taxon>Chlamydomonas</taxon>
    </lineage>
</organism>
<keyword evidence="3" id="KW-1185">Reference proteome</keyword>
<dbReference type="Proteomes" id="UP000232323">
    <property type="component" value="Unassembled WGS sequence"/>
</dbReference>
<feature type="signal peptide" evidence="1">
    <location>
        <begin position="1"/>
        <end position="31"/>
    </location>
</feature>
<dbReference type="EMBL" id="BEGY01000124">
    <property type="protein sequence ID" value="GAX84405.1"/>
    <property type="molecule type" value="Genomic_DNA"/>
</dbReference>
<feature type="chain" id="PRO_5012490566" evidence="1">
    <location>
        <begin position="32"/>
        <end position="469"/>
    </location>
</feature>
<evidence type="ECO:0000313" key="3">
    <source>
        <dbReference type="Proteomes" id="UP000232323"/>
    </source>
</evidence>
<dbReference type="AlphaFoldDB" id="A0A250XMS5"/>
<keyword evidence="1" id="KW-0732">Signal</keyword>
<accession>A0A250XMS5</accession>
<proteinExistence type="predicted"/>
<evidence type="ECO:0000256" key="1">
    <source>
        <dbReference type="SAM" id="SignalP"/>
    </source>
</evidence>
<gene>
    <name evidence="2" type="ORF">CEUSTIGMA_g11827.t1</name>
</gene>
<reference evidence="2 3" key="1">
    <citation type="submission" date="2017-08" db="EMBL/GenBank/DDBJ databases">
        <title>Acidophilic green algal genome provides insights into adaptation to an acidic environment.</title>
        <authorList>
            <person name="Hirooka S."/>
            <person name="Hirose Y."/>
            <person name="Kanesaki Y."/>
            <person name="Higuchi S."/>
            <person name="Fujiwara T."/>
            <person name="Onuma R."/>
            <person name="Era A."/>
            <person name="Ohbayashi R."/>
            <person name="Uzuka A."/>
            <person name="Nozaki H."/>
            <person name="Yoshikawa H."/>
            <person name="Miyagishima S.Y."/>
        </authorList>
    </citation>
    <scope>NUCLEOTIDE SEQUENCE [LARGE SCALE GENOMIC DNA]</scope>
    <source>
        <strain evidence="2 3">NIES-2499</strain>
    </source>
</reference>
<comment type="caution">
    <text evidence="2">The sequence shown here is derived from an EMBL/GenBank/DDBJ whole genome shotgun (WGS) entry which is preliminary data.</text>
</comment>
<name>A0A250XMS5_9CHLO</name>